<protein>
    <submittedName>
        <fullName evidence="2">Uncharacterized protein</fullName>
    </submittedName>
</protein>
<reference evidence="2" key="1">
    <citation type="journal article" date="2020" name="Stud. Mycol.">
        <title>101 Dothideomycetes genomes: a test case for predicting lifestyles and emergence of pathogens.</title>
        <authorList>
            <person name="Haridas S."/>
            <person name="Albert R."/>
            <person name="Binder M."/>
            <person name="Bloem J."/>
            <person name="Labutti K."/>
            <person name="Salamov A."/>
            <person name="Andreopoulos B."/>
            <person name="Baker S."/>
            <person name="Barry K."/>
            <person name="Bills G."/>
            <person name="Bluhm B."/>
            <person name="Cannon C."/>
            <person name="Castanera R."/>
            <person name="Culley D."/>
            <person name="Daum C."/>
            <person name="Ezra D."/>
            <person name="Gonzalez J."/>
            <person name="Henrissat B."/>
            <person name="Kuo A."/>
            <person name="Liang C."/>
            <person name="Lipzen A."/>
            <person name="Lutzoni F."/>
            <person name="Magnuson J."/>
            <person name="Mondo S."/>
            <person name="Nolan M."/>
            <person name="Ohm R."/>
            <person name="Pangilinan J."/>
            <person name="Park H.-J."/>
            <person name="Ramirez L."/>
            <person name="Alfaro M."/>
            <person name="Sun H."/>
            <person name="Tritt A."/>
            <person name="Yoshinaga Y."/>
            <person name="Zwiers L.-H."/>
            <person name="Turgeon B."/>
            <person name="Goodwin S."/>
            <person name="Spatafora J."/>
            <person name="Crous P."/>
            <person name="Grigoriev I."/>
        </authorList>
    </citation>
    <scope>NUCLEOTIDE SEQUENCE</scope>
    <source>
        <strain evidence="2">CBS 125425</strain>
    </source>
</reference>
<name>A0A9P4V5I1_9PLEO</name>
<dbReference type="OrthoDB" id="4155317at2759"/>
<dbReference type="AlphaFoldDB" id="A0A9P4V5I1"/>
<sequence length="239" mass="26259">MKIPPQPIKALEGDPRWTHIFPPSSYAPVIVITLLFLSIIQIAMGAVWLSRLGGELAFALVLQPLILPCLSFFNTVPSLHLHLYTRTNNPALALSFSAILAVLYFVSALLNLIVCTPSTSTLRSECPRAHNDSLEQGPDISPAFWDTCVALWLVSAVGYTLVAGAAGVVWVGTRRMERMDGPGAGTGEREGAIRTRGIGEGKRVRDWEEEMLTEEQRAERLRKAEEKWKKVIKHGAMAG</sequence>
<dbReference type="EMBL" id="ML996099">
    <property type="protein sequence ID" value="KAF2740682.1"/>
    <property type="molecule type" value="Genomic_DNA"/>
</dbReference>
<feature type="transmembrane region" description="Helical" evidence="1">
    <location>
        <begin position="149"/>
        <end position="171"/>
    </location>
</feature>
<keyword evidence="1" id="KW-1133">Transmembrane helix</keyword>
<dbReference type="Proteomes" id="UP000799444">
    <property type="component" value="Unassembled WGS sequence"/>
</dbReference>
<keyword evidence="1" id="KW-0812">Transmembrane</keyword>
<feature type="transmembrane region" description="Helical" evidence="1">
    <location>
        <begin position="26"/>
        <end position="50"/>
    </location>
</feature>
<proteinExistence type="predicted"/>
<keyword evidence="3" id="KW-1185">Reference proteome</keyword>
<organism evidence="2 3">
    <name type="scientific">Polyplosphaeria fusca</name>
    <dbReference type="NCBI Taxonomy" id="682080"/>
    <lineage>
        <taxon>Eukaryota</taxon>
        <taxon>Fungi</taxon>
        <taxon>Dikarya</taxon>
        <taxon>Ascomycota</taxon>
        <taxon>Pezizomycotina</taxon>
        <taxon>Dothideomycetes</taxon>
        <taxon>Pleosporomycetidae</taxon>
        <taxon>Pleosporales</taxon>
        <taxon>Tetraplosphaeriaceae</taxon>
        <taxon>Polyplosphaeria</taxon>
    </lineage>
</organism>
<evidence type="ECO:0000256" key="1">
    <source>
        <dbReference type="SAM" id="Phobius"/>
    </source>
</evidence>
<feature type="transmembrane region" description="Helical" evidence="1">
    <location>
        <begin position="56"/>
        <end position="79"/>
    </location>
</feature>
<gene>
    <name evidence="2" type="ORF">EJ04DRAFT_548224</name>
</gene>
<evidence type="ECO:0000313" key="2">
    <source>
        <dbReference type="EMBL" id="KAF2740682.1"/>
    </source>
</evidence>
<accession>A0A9P4V5I1</accession>
<feature type="transmembrane region" description="Helical" evidence="1">
    <location>
        <begin position="91"/>
        <end position="114"/>
    </location>
</feature>
<comment type="caution">
    <text evidence="2">The sequence shown here is derived from an EMBL/GenBank/DDBJ whole genome shotgun (WGS) entry which is preliminary data.</text>
</comment>
<evidence type="ECO:0000313" key="3">
    <source>
        <dbReference type="Proteomes" id="UP000799444"/>
    </source>
</evidence>
<keyword evidence="1" id="KW-0472">Membrane</keyword>